<keyword evidence="3" id="KW-1185">Reference proteome</keyword>
<evidence type="ECO:0000259" key="1">
    <source>
        <dbReference type="PROSITE" id="PS51186"/>
    </source>
</evidence>
<dbReference type="OrthoDB" id="61870at2759"/>
<comment type="caution">
    <text evidence="2">The sequence shown here is derived from an EMBL/GenBank/DDBJ whole genome shotgun (WGS) entry which is preliminary data.</text>
</comment>
<dbReference type="InterPro" id="IPR013653">
    <property type="entry name" value="GCN5-like_dom"/>
</dbReference>
<dbReference type="PROSITE" id="PS51186">
    <property type="entry name" value="GNAT"/>
    <property type="match status" value="1"/>
</dbReference>
<sequence>MSIEGFVPITSVKLPLLLQVLSKRLPASANLWNIVKLYNDNRYSSHLTTTFFCYNDTIDDESLLFAVQRREFPSKTDLSVAISGSKNLTNVTERITKAFEEAINWSAEIWFCAIDEDLVKHLKIPEMCSRNGNVVFMNNCFQYCYEIEKALKLNLDKYSGVIVSPLEPSEAKIVTDNWISSGPGTLDRMEDCIKTIGSAGVYVQDENKGNILASWVVMFHSGTINALYTHDDYRRRGYAKIAMEAVSRYVADDGIIPNVQTNWENPVSNAIMDQIGYTRCSKEH</sequence>
<organism evidence="2 3">
    <name type="scientific">Allacma fusca</name>
    <dbReference type="NCBI Taxonomy" id="39272"/>
    <lineage>
        <taxon>Eukaryota</taxon>
        <taxon>Metazoa</taxon>
        <taxon>Ecdysozoa</taxon>
        <taxon>Arthropoda</taxon>
        <taxon>Hexapoda</taxon>
        <taxon>Collembola</taxon>
        <taxon>Symphypleona</taxon>
        <taxon>Sminthuridae</taxon>
        <taxon>Allacma</taxon>
    </lineage>
</organism>
<dbReference type="CDD" id="cd04301">
    <property type="entry name" value="NAT_SF"/>
    <property type="match status" value="1"/>
</dbReference>
<evidence type="ECO:0000313" key="2">
    <source>
        <dbReference type="EMBL" id="CAG7716735.1"/>
    </source>
</evidence>
<evidence type="ECO:0000313" key="3">
    <source>
        <dbReference type="Proteomes" id="UP000708208"/>
    </source>
</evidence>
<dbReference type="PANTHER" id="PTHR20958:SF6">
    <property type="entry name" value="GLYCINE N-ACYLTRANSFERASE-LIKE PROTEIN"/>
    <property type="match status" value="1"/>
</dbReference>
<proteinExistence type="predicted"/>
<dbReference type="InterPro" id="IPR000182">
    <property type="entry name" value="GNAT_dom"/>
</dbReference>
<dbReference type="Proteomes" id="UP000708208">
    <property type="component" value="Unassembled WGS sequence"/>
</dbReference>
<feature type="domain" description="N-acetyltransferase" evidence="1">
    <location>
        <begin position="161"/>
        <end position="284"/>
    </location>
</feature>
<dbReference type="PANTHER" id="PTHR20958">
    <property type="entry name" value="GLYCINE N-ACYLTRANSFERASE-LIKE PROTEIN"/>
    <property type="match status" value="1"/>
</dbReference>
<dbReference type="InterPro" id="IPR053225">
    <property type="entry name" value="Acyl-CoA_N-acyltransferase"/>
</dbReference>
<protein>
    <recommendedName>
        <fullName evidence="1">N-acetyltransferase domain-containing protein</fullName>
    </recommendedName>
</protein>
<reference evidence="2" key="1">
    <citation type="submission" date="2021-06" db="EMBL/GenBank/DDBJ databases">
        <authorList>
            <person name="Hodson N. C."/>
            <person name="Mongue J. A."/>
            <person name="Jaron S. K."/>
        </authorList>
    </citation>
    <scope>NUCLEOTIDE SEQUENCE</scope>
</reference>
<name>A0A8J2JH13_9HEXA</name>
<dbReference type="Pfam" id="PF08445">
    <property type="entry name" value="FR47"/>
    <property type="match status" value="1"/>
</dbReference>
<gene>
    <name evidence="2" type="ORF">AFUS01_LOCUS6227</name>
</gene>
<accession>A0A8J2JH13</accession>
<dbReference type="GO" id="GO:0016747">
    <property type="term" value="F:acyltransferase activity, transferring groups other than amino-acyl groups"/>
    <property type="evidence" value="ECO:0007669"/>
    <property type="project" value="InterPro"/>
</dbReference>
<dbReference type="AlphaFoldDB" id="A0A8J2JH13"/>
<dbReference type="EMBL" id="CAJVCH010040832">
    <property type="protein sequence ID" value="CAG7716735.1"/>
    <property type="molecule type" value="Genomic_DNA"/>
</dbReference>